<dbReference type="InterPro" id="IPR036915">
    <property type="entry name" value="Cyclin-like_sf"/>
</dbReference>
<dbReference type="PANTHER" id="PTHR10177">
    <property type="entry name" value="CYCLINS"/>
    <property type="match status" value="1"/>
</dbReference>
<dbReference type="PROSITE" id="PS00292">
    <property type="entry name" value="CYCLINS"/>
    <property type="match status" value="1"/>
</dbReference>
<sequence length="558" mass="61844">MPQPPNSISIQTRRTTLRSTRTSKDPENVTSRPTRASALRAKSIADKEKASSAVTTRSTTAGASKAAKATGEGEGNVGKRKREALAEVATGGNLKPKASGGVSGVKGKEKEGVKATVSTTTTTTTRVLRRAGSVAPPARTAKAKATEAPATKKPPSTRRAASKPPSTTQVFVDPIPVGSVKRKDTDDGEARRAFKRRHMDAIPEDAPPAPAPAPKEVEESKDESQLEADKIASELAAVESSFEPEPAVQDWDDLDADDWDDPLMVSEYVVDVCKYWKEIEAATLPNAEYMDAQSEITWDQRGILVDWLIQVHMRFNLLPESLYLTINLMDRFLSSRPISLNKLQLVGLACFFIATKYEETCAPSVTEIVFLSDNQYTVAEVLKAEMYILRILNWDLRNPGVMNWLRRGSKADECEGTARTVAKYLAEISCLEKKLIAVVPSLIAAAALWLGRLIVGREDWTPTLEHFSTFSEKEIYPIATIMLEYVLMNPVQHEALYTKYAHKKFMKCSAYVRQWALERWPENCEINLERDIEAVKEEIRQINRGLVAQVEEAADAYV</sequence>
<dbReference type="Pfam" id="PF02984">
    <property type="entry name" value="Cyclin_C"/>
    <property type="match status" value="1"/>
</dbReference>
<evidence type="ECO:0000313" key="8">
    <source>
        <dbReference type="EMBL" id="TEB24491.1"/>
    </source>
</evidence>
<keyword evidence="9" id="KW-1185">Reference proteome</keyword>
<evidence type="ECO:0000256" key="1">
    <source>
        <dbReference type="ARBA" id="ARBA00022618"/>
    </source>
</evidence>
<dbReference type="CDD" id="cd20512">
    <property type="entry name" value="CYCLIN_CLBs_yeast_rpt2"/>
    <property type="match status" value="1"/>
</dbReference>
<accession>A0A4Y7SS01</accession>
<feature type="region of interest" description="Disordered" evidence="5">
    <location>
        <begin position="1"/>
        <end position="227"/>
    </location>
</feature>
<feature type="domain" description="Cyclin C-terminal" evidence="7">
    <location>
        <begin position="399"/>
        <end position="514"/>
    </location>
</feature>
<feature type="compositionally biased region" description="Basic and acidic residues" evidence="5">
    <location>
        <begin position="181"/>
        <end position="192"/>
    </location>
</feature>
<evidence type="ECO:0000313" key="9">
    <source>
        <dbReference type="Proteomes" id="UP000298030"/>
    </source>
</evidence>
<dbReference type="AlphaFoldDB" id="A0A4Y7SS01"/>
<comment type="caution">
    <text evidence="8">The sequence shown here is derived from an EMBL/GenBank/DDBJ whole genome shotgun (WGS) entry which is preliminary data.</text>
</comment>
<dbReference type="GO" id="GO:0044772">
    <property type="term" value="P:mitotic cell cycle phase transition"/>
    <property type="evidence" value="ECO:0007669"/>
    <property type="project" value="InterPro"/>
</dbReference>
<dbReference type="OrthoDB" id="5590282at2759"/>
<dbReference type="FunFam" id="1.10.472.10:FF:000001">
    <property type="entry name" value="G2/mitotic-specific cyclin"/>
    <property type="match status" value="1"/>
</dbReference>
<gene>
    <name evidence="8" type="ORF">FA13DRAFT_1797215</name>
</gene>
<dbReference type="InterPro" id="IPR048258">
    <property type="entry name" value="Cyclins_cyclin-box"/>
</dbReference>
<dbReference type="InterPro" id="IPR004367">
    <property type="entry name" value="Cyclin_C-dom"/>
</dbReference>
<dbReference type="SMART" id="SM01332">
    <property type="entry name" value="Cyclin_C"/>
    <property type="match status" value="1"/>
</dbReference>
<evidence type="ECO:0000259" key="7">
    <source>
        <dbReference type="SMART" id="SM01332"/>
    </source>
</evidence>
<feature type="domain" description="Cyclin-like" evidence="6">
    <location>
        <begin position="403"/>
        <end position="484"/>
    </location>
</feature>
<evidence type="ECO:0000259" key="6">
    <source>
        <dbReference type="SMART" id="SM00385"/>
    </source>
</evidence>
<dbReference type="EMBL" id="QPFP01000066">
    <property type="protein sequence ID" value="TEB24491.1"/>
    <property type="molecule type" value="Genomic_DNA"/>
</dbReference>
<feature type="compositionally biased region" description="Low complexity" evidence="5">
    <location>
        <begin position="51"/>
        <end position="70"/>
    </location>
</feature>
<keyword evidence="3" id="KW-0131">Cell cycle</keyword>
<organism evidence="8 9">
    <name type="scientific">Coprinellus micaceus</name>
    <name type="common">Glistening ink-cap mushroom</name>
    <name type="synonym">Coprinus micaceus</name>
    <dbReference type="NCBI Taxonomy" id="71717"/>
    <lineage>
        <taxon>Eukaryota</taxon>
        <taxon>Fungi</taxon>
        <taxon>Dikarya</taxon>
        <taxon>Basidiomycota</taxon>
        <taxon>Agaricomycotina</taxon>
        <taxon>Agaricomycetes</taxon>
        <taxon>Agaricomycetidae</taxon>
        <taxon>Agaricales</taxon>
        <taxon>Agaricineae</taxon>
        <taxon>Psathyrellaceae</taxon>
        <taxon>Coprinellus</taxon>
    </lineage>
</organism>
<dbReference type="GO" id="GO:0016538">
    <property type="term" value="F:cyclin-dependent protein serine/threonine kinase regulator activity"/>
    <property type="evidence" value="ECO:0007669"/>
    <property type="project" value="InterPro"/>
</dbReference>
<feature type="compositionally biased region" description="Low complexity" evidence="5">
    <location>
        <begin position="7"/>
        <end position="20"/>
    </location>
</feature>
<dbReference type="Gene3D" id="1.10.472.10">
    <property type="entry name" value="Cyclin-like"/>
    <property type="match status" value="2"/>
</dbReference>
<evidence type="ECO:0000256" key="2">
    <source>
        <dbReference type="ARBA" id="ARBA00023127"/>
    </source>
</evidence>
<dbReference type="STRING" id="71717.A0A4Y7SS01"/>
<dbReference type="Proteomes" id="UP000298030">
    <property type="component" value="Unassembled WGS sequence"/>
</dbReference>
<dbReference type="GO" id="GO:0051301">
    <property type="term" value="P:cell division"/>
    <property type="evidence" value="ECO:0007669"/>
    <property type="project" value="UniProtKB-KW"/>
</dbReference>
<protein>
    <submittedName>
        <fullName evidence="8">A/B/D/E cyclin</fullName>
    </submittedName>
</protein>
<keyword evidence="2 4" id="KW-0195">Cyclin</keyword>
<name>A0A4Y7SS01_COPMI</name>
<dbReference type="InterPro" id="IPR046965">
    <property type="entry name" value="Cyclin_A/B-like"/>
</dbReference>
<reference evidence="8 9" key="1">
    <citation type="journal article" date="2019" name="Nat. Ecol. Evol.">
        <title>Megaphylogeny resolves global patterns of mushroom evolution.</title>
        <authorList>
            <person name="Varga T."/>
            <person name="Krizsan K."/>
            <person name="Foldi C."/>
            <person name="Dima B."/>
            <person name="Sanchez-Garcia M."/>
            <person name="Sanchez-Ramirez S."/>
            <person name="Szollosi G.J."/>
            <person name="Szarkandi J.G."/>
            <person name="Papp V."/>
            <person name="Albert L."/>
            <person name="Andreopoulos W."/>
            <person name="Angelini C."/>
            <person name="Antonin V."/>
            <person name="Barry K.W."/>
            <person name="Bougher N.L."/>
            <person name="Buchanan P."/>
            <person name="Buyck B."/>
            <person name="Bense V."/>
            <person name="Catcheside P."/>
            <person name="Chovatia M."/>
            <person name="Cooper J."/>
            <person name="Damon W."/>
            <person name="Desjardin D."/>
            <person name="Finy P."/>
            <person name="Geml J."/>
            <person name="Haridas S."/>
            <person name="Hughes K."/>
            <person name="Justo A."/>
            <person name="Karasinski D."/>
            <person name="Kautmanova I."/>
            <person name="Kiss B."/>
            <person name="Kocsube S."/>
            <person name="Kotiranta H."/>
            <person name="LaButti K.M."/>
            <person name="Lechner B.E."/>
            <person name="Liimatainen K."/>
            <person name="Lipzen A."/>
            <person name="Lukacs Z."/>
            <person name="Mihaltcheva S."/>
            <person name="Morgado L.N."/>
            <person name="Niskanen T."/>
            <person name="Noordeloos M.E."/>
            <person name="Ohm R.A."/>
            <person name="Ortiz-Santana B."/>
            <person name="Ovrebo C."/>
            <person name="Racz N."/>
            <person name="Riley R."/>
            <person name="Savchenko A."/>
            <person name="Shiryaev A."/>
            <person name="Soop K."/>
            <person name="Spirin V."/>
            <person name="Szebenyi C."/>
            <person name="Tomsovsky M."/>
            <person name="Tulloss R.E."/>
            <person name="Uehling J."/>
            <person name="Grigoriev I.V."/>
            <person name="Vagvolgyi C."/>
            <person name="Papp T."/>
            <person name="Martin F.M."/>
            <person name="Miettinen O."/>
            <person name="Hibbett D.S."/>
            <person name="Nagy L.G."/>
        </authorList>
    </citation>
    <scope>NUCLEOTIDE SEQUENCE [LARGE SCALE GENOMIC DNA]</scope>
    <source>
        <strain evidence="8 9">FP101781</strain>
    </source>
</reference>
<comment type="similarity">
    <text evidence="4">Belongs to the cyclin family.</text>
</comment>
<evidence type="ECO:0000256" key="5">
    <source>
        <dbReference type="SAM" id="MobiDB-lite"/>
    </source>
</evidence>
<dbReference type="SMART" id="SM00385">
    <property type="entry name" value="CYCLIN"/>
    <property type="match status" value="2"/>
</dbReference>
<keyword evidence="1" id="KW-0132">Cell division</keyword>
<evidence type="ECO:0000256" key="3">
    <source>
        <dbReference type="ARBA" id="ARBA00023306"/>
    </source>
</evidence>
<evidence type="ECO:0000256" key="4">
    <source>
        <dbReference type="RuleBase" id="RU000383"/>
    </source>
</evidence>
<dbReference type="PIRSF" id="PIRSF001771">
    <property type="entry name" value="Cyclin_A_B_D_E"/>
    <property type="match status" value="1"/>
</dbReference>
<dbReference type="Pfam" id="PF00134">
    <property type="entry name" value="Cyclin_N"/>
    <property type="match status" value="1"/>
</dbReference>
<feature type="domain" description="Cyclin-like" evidence="6">
    <location>
        <begin position="306"/>
        <end position="390"/>
    </location>
</feature>
<dbReference type="InterPro" id="IPR013763">
    <property type="entry name" value="Cyclin-like_dom"/>
</dbReference>
<dbReference type="SUPFAM" id="SSF47954">
    <property type="entry name" value="Cyclin-like"/>
    <property type="match status" value="2"/>
</dbReference>
<proteinExistence type="inferred from homology"/>
<feature type="compositionally biased region" description="Basic and acidic residues" evidence="5">
    <location>
        <begin position="215"/>
        <end position="227"/>
    </location>
</feature>
<dbReference type="InterPro" id="IPR039361">
    <property type="entry name" value="Cyclin"/>
</dbReference>
<dbReference type="InterPro" id="IPR006671">
    <property type="entry name" value="Cyclin_N"/>
</dbReference>